<organism evidence="1">
    <name type="scientific">Anopheles atroparvus</name>
    <name type="common">European mosquito</name>
    <dbReference type="NCBI Taxonomy" id="41427"/>
    <lineage>
        <taxon>Eukaryota</taxon>
        <taxon>Metazoa</taxon>
        <taxon>Ecdysozoa</taxon>
        <taxon>Arthropoda</taxon>
        <taxon>Hexapoda</taxon>
        <taxon>Insecta</taxon>
        <taxon>Pterygota</taxon>
        <taxon>Neoptera</taxon>
        <taxon>Endopterygota</taxon>
        <taxon>Diptera</taxon>
        <taxon>Nematocera</taxon>
        <taxon>Culicoidea</taxon>
        <taxon>Culicidae</taxon>
        <taxon>Anophelinae</taxon>
        <taxon>Anopheles</taxon>
    </lineage>
</organism>
<reference evidence="1" key="1">
    <citation type="submission" date="2022-08" db="UniProtKB">
        <authorList>
            <consortium name="EnsemblMetazoa"/>
        </authorList>
    </citation>
    <scope>IDENTIFICATION</scope>
    <source>
        <strain evidence="1">EBRO</strain>
    </source>
</reference>
<dbReference type="AlphaFoldDB" id="A0A182ILB2"/>
<dbReference type="EnsemblMetazoa" id="AATE001303-RA">
    <property type="protein sequence ID" value="AATE001303-PA.1"/>
    <property type="gene ID" value="AATE001303"/>
</dbReference>
<evidence type="ECO:0000313" key="1">
    <source>
        <dbReference type="EnsemblMetazoa" id="AATE001303-PA.1"/>
    </source>
</evidence>
<proteinExistence type="predicted"/>
<protein>
    <submittedName>
        <fullName evidence="1">Uncharacterized protein</fullName>
    </submittedName>
</protein>
<dbReference type="VEuPathDB" id="VectorBase:AATE001303"/>
<accession>A0A182ILB2</accession>
<sequence>LCTTTCGKAVPGGGKETSVQKKNKKFQTNQNARGSHLDGQLVFALLEHRVRERWRSTHLYLAHTRPRRGLLVLVFVRVLSGFLLHGHAVRCGGAAAGSSRSDLSQSSASPAAAAAAATATFPAAAANAWLGNGGYQDNRDGKRCGNAAS</sequence>
<name>A0A182ILB2_ANOAO</name>